<evidence type="ECO:0000313" key="1">
    <source>
        <dbReference type="EMBL" id="QGR20045.1"/>
    </source>
</evidence>
<dbReference type="AlphaFoldDB" id="A0A650CQN2"/>
<evidence type="ECO:0000313" key="2">
    <source>
        <dbReference type="Proteomes" id="UP000423396"/>
    </source>
</evidence>
<proteinExistence type="predicted"/>
<dbReference type="PANTHER" id="PTHR43881:SF1">
    <property type="entry name" value="GAMMA-GLUTAMYLTRANSPEPTIDASE (AFU_ORTHOLOGUE AFUA_4G13580)"/>
    <property type="match status" value="1"/>
</dbReference>
<dbReference type="InterPro" id="IPR029055">
    <property type="entry name" value="Ntn_hydrolases_N"/>
</dbReference>
<dbReference type="Proteomes" id="UP000423396">
    <property type="component" value="Chromosome"/>
</dbReference>
<dbReference type="PANTHER" id="PTHR43881">
    <property type="entry name" value="GAMMA-GLUTAMYLTRANSPEPTIDASE (AFU_ORTHOLOGUE AFUA_4G13580)"/>
    <property type="match status" value="1"/>
</dbReference>
<dbReference type="PRINTS" id="PR01210">
    <property type="entry name" value="GGTRANSPTASE"/>
</dbReference>
<keyword evidence="1" id="KW-0808">Transferase</keyword>
<dbReference type="SUPFAM" id="SSF56235">
    <property type="entry name" value="N-terminal nucleophile aminohydrolases (Ntn hydrolases)"/>
    <property type="match status" value="1"/>
</dbReference>
<name>A0A650CQN2_9CREN</name>
<dbReference type="InterPro" id="IPR043137">
    <property type="entry name" value="GGT_ssub_C"/>
</dbReference>
<dbReference type="Gene3D" id="3.60.20.40">
    <property type="match status" value="1"/>
</dbReference>
<dbReference type="Gene3D" id="1.10.246.230">
    <property type="match status" value="1"/>
</dbReference>
<dbReference type="RefSeq" id="WP_156007449.1">
    <property type="nucleotide sequence ID" value="NZ_CP045483.1"/>
</dbReference>
<dbReference type="KEGG" id="sazo:D1868_08625"/>
<dbReference type="EMBL" id="CP045483">
    <property type="protein sequence ID" value="QGR20045.1"/>
    <property type="molecule type" value="Genomic_DNA"/>
</dbReference>
<accession>A0A650CQN2</accession>
<protein>
    <submittedName>
        <fullName evidence="1">Gamma-glutamyltransferase family protein</fullName>
    </submittedName>
</protein>
<reference evidence="1 2" key="1">
    <citation type="submission" date="2019-10" db="EMBL/GenBank/DDBJ databases">
        <title>Genome Sequences from Six Type Strain Members of the Archaeal Family Sulfolobaceae: Acidianus ambivalens, Acidianus infernus, Metallosphaera prunae, Stygiolobus azoricus, Sulfolobus metallicus, and Sulfurisphaera ohwakuensis.</title>
        <authorList>
            <person name="Counts J.A."/>
            <person name="Kelly R.M."/>
        </authorList>
    </citation>
    <scope>NUCLEOTIDE SEQUENCE [LARGE SCALE GENOMIC DNA]</scope>
    <source>
        <strain evidence="1 2">FC6</strain>
    </source>
</reference>
<dbReference type="OrthoDB" id="183046at2157"/>
<dbReference type="GO" id="GO:0016740">
    <property type="term" value="F:transferase activity"/>
    <property type="evidence" value="ECO:0007669"/>
    <property type="project" value="UniProtKB-KW"/>
</dbReference>
<dbReference type="InterPro" id="IPR052896">
    <property type="entry name" value="GGT-like_enzyme"/>
</dbReference>
<dbReference type="GeneID" id="42799129"/>
<dbReference type="Pfam" id="PF01019">
    <property type="entry name" value="G_glu_transpept"/>
    <property type="match status" value="1"/>
</dbReference>
<keyword evidence="2" id="KW-1185">Reference proteome</keyword>
<gene>
    <name evidence="1" type="ORF">D1868_08625</name>
</gene>
<sequence length="470" mass="53135">MVSTQNYIATYVGVKILEQGGNAFDAAIGISAVLSVVMPHTSGLGGDGFLLAKTPEGIIAYNASGWSPKRLNVEKIPSVRDPSTVVIPGLVDLWDFVYRQYMTMDLSEVLRPAISLAANGFYVGRELAKVISKSNNMPRSWSEIFEGKRMGDILKLRELSEVLKIISKDPKDFYESKLTEEIVNGLNSQGVNVELSDFADFKGEVVKPLKSSYRGYTLYELPPNSQGITTLESLKMAEIQETWKLRFDDTKRVKELVNIFILAYEDRNKFVTDPRFYYPEEDLLSEERLKRRLSSYSASEMKMNTKDTTFFVVSDGENEVGFIQSLFFPFGSGITVKNIVFNNRGYGFTEGHNKPEPRKRPLHTLSILMAEKDDESLIIGCAGGDLRPQIHTQVLQYYVDYGLEIDDAVYYPRFVFLGDRIFHEKRMNLPFQELDFFTNEVGVVQALKRKKDIYIGVADPRSEGVALPAN</sequence>
<organism evidence="1 2">
    <name type="scientific">Stygiolobus azoricus</name>
    <dbReference type="NCBI Taxonomy" id="41675"/>
    <lineage>
        <taxon>Archaea</taxon>
        <taxon>Thermoproteota</taxon>
        <taxon>Thermoprotei</taxon>
        <taxon>Sulfolobales</taxon>
        <taxon>Sulfolobaceae</taxon>
        <taxon>Stygiolobus</taxon>
    </lineage>
</organism>